<dbReference type="GO" id="GO:0005506">
    <property type="term" value="F:iron ion binding"/>
    <property type="evidence" value="ECO:0007669"/>
    <property type="project" value="InterPro"/>
</dbReference>
<evidence type="ECO:0000313" key="5">
    <source>
        <dbReference type="EMBL" id="ETN71494.1"/>
    </source>
</evidence>
<evidence type="ECO:0000256" key="4">
    <source>
        <dbReference type="ARBA" id="ARBA00023033"/>
    </source>
</evidence>
<keyword evidence="4" id="KW-0503">Monooxygenase</keyword>
<sequence>KRDIANGDHVIQGEGADFVDSFLVQIKQHENSDTPTSFDEQWLLMTLLDLWAAGQETTMVTLNWAFSYLLLHPQVLSVPSNL</sequence>
<dbReference type="PRINTS" id="PR00463">
    <property type="entry name" value="EP450I"/>
</dbReference>
<gene>
    <name evidence="5" type="ORF">NECAME_19306</name>
</gene>
<dbReference type="InterPro" id="IPR050182">
    <property type="entry name" value="Cytochrome_P450_fam2"/>
</dbReference>
<dbReference type="PANTHER" id="PTHR24300:SF375">
    <property type="entry name" value="CYTOCHROME P450 FAMILY"/>
    <property type="match status" value="1"/>
</dbReference>
<dbReference type="Gene3D" id="1.10.630.10">
    <property type="entry name" value="Cytochrome P450"/>
    <property type="match status" value="1"/>
</dbReference>
<dbReference type="GO" id="GO:0016712">
    <property type="term" value="F:oxidoreductase activity, acting on paired donors, with incorporation or reduction of molecular oxygen, reduced flavin or flavoprotein as one donor, and incorporation of one atom of oxygen"/>
    <property type="evidence" value="ECO:0007669"/>
    <property type="project" value="TreeGrafter"/>
</dbReference>
<dbReference type="InterPro" id="IPR036396">
    <property type="entry name" value="Cyt_P450_sf"/>
</dbReference>
<dbReference type="GO" id="GO:0006082">
    <property type="term" value="P:organic acid metabolic process"/>
    <property type="evidence" value="ECO:0007669"/>
    <property type="project" value="TreeGrafter"/>
</dbReference>
<keyword evidence="3" id="KW-0408">Iron</keyword>
<dbReference type="PANTHER" id="PTHR24300">
    <property type="entry name" value="CYTOCHROME P450 508A4-RELATED"/>
    <property type="match status" value="1"/>
</dbReference>
<dbReference type="InterPro" id="IPR002401">
    <property type="entry name" value="Cyt_P450_E_grp-I"/>
</dbReference>
<dbReference type="GO" id="GO:0006805">
    <property type="term" value="P:xenobiotic metabolic process"/>
    <property type="evidence" value="ECO:0007669"/>
    <property type="project" value="TreeGrafter"/>
</dbReference>
<dbReference type="KEGG" id="nai:NECAME_19306"/>
<organism evidence="5 6">
    <name type="scientific">Necator americanus</name>
    <name type="common">Human hookworm</name>
    <dbReference type="NCBI Taxonomy" id="51031"/>
    <lineage>
        <taxon>Eukaryota</taxon>
        <taxon>Metazoa</taxon>
        <taxon>Ecdysozoa</taxon>
        <taxon>Nematoda</taxon>
        <taxon>Chromadorea</taxon>
        <taxon>Rhabditida</taxon>
        <taxon>Rhabditina</taxon>
        <taxon>Rhabditomorpha</taxon>
        <taxon>Strongyloidea</taxon>
        <taxon>Ancylostomatidae</taxon>
        <taxon>Bunostominae</taxon>
        <taxon>Necator</taxon>
    </lineage>
</organism>
<evidence type="ECO:0000313" key="6">
    <source>
        <dbReference type="Proteomes" id="UP000053676"/>
    </source>
</evidence>
<dbReference type="AlphaFoldDB" id="W2SP73"/>
<evidence type="ECO:0000256" key="1">
    <source>
        <dbReference type="ARBA" id="ARBA00010617"/>
    </source>
</evidence>
<dbReference type="Pfam" id="PF00067">
    <property type="entry name" value="p450"/>
    <property type="match status" value="1"/>
</dbReference>
<dbReference type="EMBL" id="KI668077">
    <property type="protein sequence ID" value="ETN71494.1"/>
    <property type="molecule type" value="Genomic_DNA"/>
</dbReference>
<evidence type="ECO:0008006" key="7">
    <source>
        <dbReference type="Google" id="ProtNLM"/>
    </source>
</evidence>
<dbReference type="GO" id="GO:0020037">
    <property type="term" value="F:heme binding"/>
    <property type="evidence" value="ECO:0007669"/>
    <property type="project" value="InterPro"/>
</dbReference>
<evidence type="ECO:0000256" key="3">
    <source>
        <dbReference type="ARBA" id="ARBA00023004"/>
    </source>
</evidence>
<comment type="similarity">
    <text evidence="1">Belongs to the cytochrome P450 family.</text>
</comment>
<dbReference type="Proteomes" id="UP000053676">
    <property type="component" value="Unassembled WGS sequence"/>
</dbReference>
<reference evidence="6" key="1">
    <citation type="journal article" date="2014" name="Nat. Genet.">
        <title>Genome of the human hookworm Necator americanus.</title>
        <authorList>
            <person name="Tang Y.T."/>
            <person name="Gao X."/>
            <person name="Rosa B.A."/>
            <person name="Abubucker S."/>
            <person name="Hallsworth-Pepin K."/>
            <person name="Martin J."/>
            <person name="Tyagi R."/>
            <person name="Heizer E."/>
            <person name="Zhang X."/>
            <person name="Bhonagiri-Palsikar V."/>
            <person name="Minx P."/>
            <person name="Warren W.C."/>
            <person name="Wang Q."/>
            <person name="Zhan B."/>
            <person name="Hotez P.J."/>
            <person name="Sternberg P.W."/>
            <person name="Dougall A."/>
            <person name="Gaze S.T."/>
            <person name="Mulvenna J."/>
            <person name="Sotillo J."/>
            <person name="Ranganathan S."/>
            <person name="Rabelo E.M."/>
            <person name="Wilson R.K."/>
            <person name="Felgner P.L."/>
            <person name="Bethony J."/>
            <person name="Hawdon J.M."/>
            <person name="Gasser R.B."/>
            <person name="Loukas A."/>
            <person name="Mitreva M."/>
        </authorList>
    </citation>
    <scope>NUCLEOTIDE SEQUENCE [LARGE SCALE GENOMIC DNA]</scope>
</reference>
<accession>W2SP73</accession>
<feature type="non-terminal residue" evidence="5">
    <location>
        <position position="1"/>
    </location>
</feature>
<dbReference type="OrthoDB" id="2789670at2759"/>
<evidence type="ECO:0000256" key="2">
    <source>
        <dbReference type="ARBA" id="ARBA00022723"/>
    </source>
</evidence>
<name>W2SP73_NECAM</name>
<keyword evidence="4" id="KW-0560">Oxidoreductase</keyword>
<dbReference type="STRING" id="51031.W2SP73"/>
<protein>
    <recommendedName>
        <fullName evidence="7">Unspecific monooxygenase</fullName>
    </recommendedName>
</protein>
<proteinExistence type="inferred from homology"/>
<keyword evidence="2" id="KW-0479">Metal-binding</keyword>
<dbReference type="SUPFAM" id="SSF48264">
    <property type="entry name" value="Cytochrome P450"/>
    <property type="match status" value="1"/>
</dbReference>
<keyword evidence="6" id="KW-1185">Reference proteome</keyword>
<dbReference type="GO" id="GO:0005737">
    <property type="term" value="C:cytoplasm"/>
    <property type="evidence" value="ECO:0007669"/>
    <property type="project" value="TreeGrafter"/>
</dbReference>
<dbReference type="InterPro" id="IPR001128">
    <property type="entry name" value="Cyt_P450"/>
</dbReference>